<reference evidence="2 3" key="1">
    <citation type="submission" date="2024-11" db="EMBL/GenBank/DDBJ databases">
        <authorList>
            <person name="Heng Y.C."/>
            <person name="Lim A.C.H."/>
            <person name="Lee J.K.Y."/>
            <person name="Kittelmann S."/>
        </authorList>
    </citation>
    <scope>NUCLEOTIDE SEQUENCE [LARGE SCALE GENOMIC DNA]</scope>
    <source>
        <strain evidence="2 3">WILCCON 0185</strain>
    </source>
</reference>
<gene>
    <name evidence="2" type="ORF">ACJDUG_15080</name>
</gene>
<dbReference type="InterPro" id="IPR018689">
    <property type="entry name" value="Imm33_dom"/>
</dbReference>
<name>A0ABW8T715_9CLOT</name>
<accession>A0ABW8T715</accession>
<evidence type="ECO:0000313" key="2">
    <source>
        <dbReference type="EMBL" id="MFL0248283.1"/>
    </source>
</evidence>
<protein>
    <recommendedName>
        <fullName evidence="1">Immunity protein Imm33 domain-containing protein</fullName>
    </recommendedName>
</protein>
<dbReference type="Pfam" id="PF09951">
    <property type="entry name" value="Imm33"/>
    <property type="match status" value="1"/>
</dbReference>
<dbReference type="RefSeq" id="WP_406770710.1">
    <property type="nucleotide sequence ID" value="NZ_JBJHZZ010000015.1"/>
</dbReference>
<dbReference type="EMBL" id="JBJHZZ010000015">
    <property type="protein sequence ID" value="MFL0248283.1"/>
    <property type="molecule type" value="Genomic_DNA"/>
</dbReference>
<comment type="caution">
    <text evidence="2">The sequence shown here is derived from an EMBL/GenBank/DDBJ whole genome shotgun (WGS) entry which is preliminary data.</text>
</comment>
<proteinExistence type="predicted"/>
<feature type="domain" description="Immunity protein Imm33" evidence="1">
    <location>
        <begin position="13"/>
        <end position="87"/>
    </location>
</feature>
<evidence type="ECO:0000259" key="1">
    <source>
        <dbReference type="Pfam" id="PF09951"/>
    </source>
</evidence>
<organism evidence="2 3">
    <name type="scientific">Candidatus Clostridium stratigraminis</name>
    <dbReference type="NCBI Taxonomy" id="3381661"/>
    <lineage>
        <taxon>Bacteria</taxon>
        <taxon>Bacillati</taxon>
        <taxon>Bacillota</taxon>
        <taxon>Clostridia</taxon>
        <taxon>Eubacteriales</taxon>
        <taxon>Clostridiaceae</taxon>
        <taxon>Clostridium</taxon>
    </lineage>
</organism>
<evidence type="ECO:0000313" key="3">
    <source>
        <dbReference type="Proteomes" id="UP001623591"/>
    </source>
</evidence>
<dbReference type="Proteomes" id="UP001623591">
    <property type="component" value="Unassembled WGS sequence"/>
</dbReference>
<keyword evidence="3" id="KW-1185">Reference proteome</keyword>
<sequence length="93" mass="10793">MDWPFEDPENVAVFTSTHIIKNRKDILYVSHDEDDGGWQFHSGDETKVEDAMLVSLKYIYTIDPSIGLLANLPLGYIAERESKHDEWIVRKNK</sequence>